<dbReference type="RefSeq" id="WP_114118076.1">
    <property type="nucleotide sequence ID" value="NZ_BMHU01000002.1"/>
</dbReference>
<dbReference type="EMBL" id="QORO01000003">
    <property type="protein sequence ID" value="RCK58472.1"/>
    <property type="molecule type" value="Genomic_DNA"/>
</dbReference>
<evidence type="ECO:0000313" key="4">
    <source>
        <dbReference type="EMBL" id="RCK58472.1"/>
    </source>
</evidence>
<organism evidence="4 5">
    <name type="scientific">Microbacterium sorbitolivorans</name>
    <dbReference type="NCBI Taxonomy" id="1867410"/>
    <lineage>
        <taxon>Bacteria</taxon>
        <taxon>Bacillati</taxon>
        <taxon>Actinomycetota</taxon>
        <taxon>Actinomycetes</taxon>
        <taxon>Micrococcales</taxon>
        <taxon>Microbacteriaceae</taxon>
        <taxon>Microbacterium</taxon>
    </lineage>
</organism>
<dbReference type="Gene3D" id="3.40.50.1820">
    <property type="entry name" value="alpha/beta hydrolase"/>
    <property type="match status" value="1"/>
</dbReference>
<evidence type="ECO:0000256" key="2">
    <source>
        <dbReference type="ARBA" id="ARBA00022801"/>
    </source>
</evidence>
<sequence length="427" mass="47462">MTIHEFSLRGLRVRDITLEVPLDWADPAGARRIDVFAREVSKPGMQDAPVLLFLQGGPGGKGPRPAPEGGWIGEALKTHRVLLLDQRGTGRSTPVDRAAIAGLTAEEAADYIRLFRAEQIIADAEHIRREVYGGARWQTLGQSYGGFLTLSYLSFAPEALSACYVTGGITSITPNAEDIYRNTLPRTARKTAEFYRRYPQHIDTMTTIVDVVSNDEVILPSGDRLSARRLQTLGIDFGMSTGFEGLLWMLDEAMLPSGRLSDTFLAGVDARTQYWGNPLYAILQEEIYASGTGSTSWAAHRMRSEVGGFEADAEGPVPFTGEMFFPWQFDEIASLRPFRDAALALHERTDHPELYDLGQLAKNEVPVAAAMYHDDMFVPIEFAEQTRDAVPNMHLWITNEFEHDGLRQDPQIVRTLMTRVEQEGGAL</sequence>
<evidence type="ECO:0000256" key="1">
    <source>
        <dbReference type="ARBA" id="ARBA00010088"/>
    </source>
</evidence>
<accession>A0A367Y086</accession>
<proteinExistence type="inferred from homology"/>
<dbReference type="Pfam" id="PF00561">
    <property type="entry name" value="Abhydrolase_1"/>
    <property type="match status" value="1"/>
</dbReference>
<gene>
    <name evidence="4" type="ORF">DTO57_09925</name>
</gene>
<dbReference type="PANTHER" id="PTHR43248:SF2">
    <property type="entry name" value="PROLYL AMINOPEPTIDASE"/>
    <property type="match status" value="1"/>
</dbReference>
<reference evidence="4 5" key="1">
    <citation type="submission" date="2018-07" db="EMBL/GenBank/DDBJ databases">
        <title>Microbacterium endoborsara sp. nov., a novel actinobacterium isolated from Borszczowia aralocaspica.</title>
        <authorList>
            <person name="An D."/>
        </authorList>
    </citation>
    <scope>NUCLEOTIDE SEQUENCE [LARGE SCALE GENOMIC DNA]</scope>
    <source>
        <strain evidence="4 5">C1.15228</strain>
    </source>
</reference>
<dbReference type="InterPro" id="IPR002410">
    <property type="entry name" value="Peptidase_S33"/>
</dbReference>
<dbReference type="InterPro" id="IPR000073">
    <property type="entry name" value="AB_hydrolase_1"/>
</dbReference>
<dbReference type="PRINTS" id="PR00793">
    <property type="entry name" value="PROAMNOPTASE"/>
</dbReference>
<feature type="domain" description="AB hydrolase-1" evidence="3">
    <location>
        <begin position="49"/>
        <end position="193"/>
    </location>
</feature>
<comment type="caution">
    <text evidence="4">The sequence shown here is derived from an EMBL/GenBank/DDBJ whole genome shotgun (WGS) entry which is preliminary data.</text>
</comment>
<keyword evidence="2 4" id="KW-0378">Hydrolase</keyword>
<dbReference type="InterPro" id="IPR051601">
    <property type="entry name" value="Serine_prot/Carboxylest_S33"/>
</dbReference>
<dbReference type="InterPro" id="IPR029058">
    <property type="entry name" value="AB_hydrolase_fold"/>
</dbReference>
<comment type="similarity">
    <text evidence="1">Belongs to the peptidase S33 family.</text>
</comment>
<dbReference type="GO" id="GO:0006508">
    <property type="term" value="P:proteolysis"/>
    <property type="evidence" value="ECO:0007669"/>
    <property type="project" value="InterPro"/>
</dbReference>
<dbReference type="Proteomes" id="UP000253508">
    <property type="component" value="Unassembled WGS sequence"/>
</dbReference>
<evidence type="ECO:0000259" key="3">
    <source>
        <dbReference type="Pfam" id="PF00561"/>
    </source>
</evidence>
<name>A0A367Y086_9MICO</name>
<evidence type="ECO:0000313" key="5">
    <source>
        <dbReference type="Proteomes" id="UP000253508"/>
    </source>
</evidence>
<keyword evidence="5" id="KW-1185">Reference proteome</keyword>
<protein>
    <submittedName>
        <fullName evidence="4">Alpha/beta fold hydrolase</fullName>
    </submittedName>
</protein>
<dbReference type="AlphaFoldDB" id="A0A367Y086"/>
<dbReference type="OrthoDB" id="9796770at2"/>
<dbReference type="GO" id="GO:0004177">
    <property type="term" value="F:aminopeptidase activity"/>
    <property type="evidence" value="ECO:0007669"/>
    <property type="project" value="UniProtKB-EC"/>
</dbReference>
<dbReference type="SUPFAM" id="SSF53474">
    <property type="entry name" value="alpha/beta-Hydrolases"/>
    <property type="match status" value="1"/>
</dbReference>
<dbReference type="PANTHER" id="PTHR43248">
    <property type="entry name" value="2-SUCCINYL-6-HYDROXY-2,4-CYCLOHEXADIENE-1-CARBOXYLATE SYNTHASE"/>
    <property type="match status" value="1"/>
</dbReference>